<evidence type="ECO:0000313" key="2">
    <source>
        <dbReference type="EMBL" id="KAF1989086.1"/>
    </source>
</evidence>
<feature type="transmembrane region" description="Helical" evidence="1">
    <location>
        <begin position="260"/>
        <end position="280"/>
    </location>
</feature>
<gene>
    <name evidence="2" type="ORF">K402DRAFT_327245</name>
</gene>
<evidence type="ECO:0000313" key="3">
    <source>
        <dbReference type="Proteomes" id="UP000800041"/>
    </source>
</evidence>
<dbReference type="Proteomes" id="UP000800041">
    <property type="component" value="Unassembled WGS sequence"/>
</dbReference>
<name>A0A6G1H788_9PEZI</name>
<sequence length="361" mass="40836">MNGHSVGKKNDAERKERFSFLNPLVSVKPWRLFELCDLSIMPPFLRRCSQSILTAHWTSKIPLIQPNGSPASIAARLLLRTLDTYKDLKAPSDNSHFSIIDFCSGAGGPVPKFEHLVNADRTEKGLAPIPFLLTDIKPHLDSWIAAVENSDRLSFVPQPVDATNPPAAAISESSGSTSRALGHGYNARNDSRVFRLYCLAFHHFDDEMAAKVLKSTMDTAEGFAILELQERRLGSLVLMLLDFYLLFFVGIFWFWREPLILIFTYVFPILPFVQSFDGFVSALRTRTFDEVISLIPTKEVVAYDPGNQDGSPEEEVREGPVWDAKSQLWFARRGDWVFEGGRELHTWPIGYMNWVVGRKIQ</sequence>
<dbReference type="EMBL" id="ML977146">
    <property type="protein sequence ID" value="KAF1989086.1"/>
    <property type="molecule type" value="Genomic_DNA"/>
</dbReference>
<keyword evidence="1" id="KW-0812">Transmembrane</keyword>
<accession>A0A6G1H788</accession>
<keyword evidence="1" id="KW-1133">Transmembrane helix</keyword>
<organism evidence="2 3">
    <name type="scientific">Aulographum hederae CBS 113979</name>
    <dbReference type="NCBI Taxonomy" id="1176131"/>
    <lineage>
        <taxon>Eukaryota</taxon>
        <taxon>Fungi</taxon>
        <taxon>Dikarya</taxon>
        <taxon>Ascomycota</taxon>
        <taxon>Pezizomycotina</taxon>
        <taxon>Dothideomycetes</taxon>
        <taxon>Pleosporomycetidae</taxon>
        <taxon>Aulographales</taxon>
        <taxon>Aulographaceae</taxon>
    </lineage>
</organism>
<keyword evidence="3" id="KW-1185">Reference proteome</keyword>
<proteinExistence type="predicted"/>
<evidence type="ECO:0000256" key="1">
    <source>
        <dbReference type="SAM" id="Phobius"/>
    </source>
</evidence>
<reference evidence="2" key="1">
    <citation type="journal article" date="2020" name="Stud. Mycol.">
        <title>101 Dothideomycetes genomes: a test case for predicting lifestyles and emergence of pathogens.</title>
        <authorList>
            <person name="Haridas S."/>
            <person name="Albert R."/>
            <person name="Binder M."/>
            <person name="Bloem J."/>
            <person name="Labutti K."/>
            <person name="Salamov A."/>
            <person name="Andreopoulos B."/>
            <person name="Baker S."/>
            <person name="Barry K."/>
            <person name="Bills G."/>
            <person name="Bluhm B."/>
            <person name="Cannon C."/>
            <person name="Castanera R."/>
            <person name="Culley D."/>
            <person name="Daum C."/>
            <person name="Ezra D."/>
            <person name="Gonzalez J."/>
            <person name="Henrissat B."/>
            <person name="Kuo A."/>
            <person name="Liang C."/>
            <person name="Lipzen A."/>
            <person name="Lutzoni F."/>
            <person name="Magnuson J."/>
            <person name="Mondo S."/>
            <person name="Nolan M."/>
            <person name="Ohm R."/>
            <person name="Pangilinan J."/>
            <person name="Park H.-J."/>
            <person name="Ramirez L."/>
            <person name="Alfaro M."/>
            <person name="Sun H."/>
            <person name="Tritt A."/>
            <person name="Yoshinaga Y."/>
            <person name="Zwiers L.-H."/>
            <person name="Turgeon B."/>
            <person name="Goodwin S."/>
            <person name="Spatafora J."/>
            <person name="Crous P."/>
            <person name="Grigoriev I."/>
        </authorList>
    </citation>
    <scope>NUCLEOTIDE SEQUENCE</scope>
    <source>
        <strain evidence="2">CBS 113979</strain>
    </source>
</reference>
<dbReference type="AlphaFoldDB" id="A0A6G1H788"/>
<keyword evidence="1" id="KW-0472">Membrane</keyword>
<dbReference type="OrthoDB" id="2101715at2759"/>
<protein>
    <submittedName>
        <fullName evidence="2">Uncharacterized protein</fullName>
    </submittedName>
</protein>
<feature type="transmembrane region" description="Helical" evidence="1">
    <location>
        <begin position="233"/>
        <end position="254"/>
    </location>
</feature>